<dbReference type="PROSITE" id="PS01304">
    <property type="entry name" value="UBIH"/>
    <property type="match status" value="1"/>
</dbReference>
<comment type="caution">
    <text evidence="8">The sequence shown here is derived from an EMBL/GenBank/DDBJ whole genome shotgun (WGS) entry which is preliminary data.</text>
</comment>
<dbReference type="Gene3D" id="3.50.50.60">
    <property type="entry name" value="FAD/NAD(P)-binding domain"/>
    <property type="match status" value="1"/>
</dbReference>
<dbReference type="PANTHER" id="PTHR43876:SF7">
    <property type="entry name" value="UBIQUINONE BIOSYNTHESIS MONOOXYGENASE COQ6, MITOCHONDRIAL"/>
    <property type="match status" value="1"/>
</dbReference>
<evidence type="ECO:0000313" key="8">
    <source>
        <dbReference type="EMBL" id="CAH8373728.1"/>
    </source>
</evidence>
<evidence type="ECO:0000259" key="7">
    <source>
        <dbReference type="Pfam" id="PF01494"/>
    </source>
</evidence>
<accession>A0ABC8L429</accession>
<proteinExistence type="inferred from homology"/>
<comment type="similarity">
    <text evidence="2">Belongs to the UbiH/COQ6 family.</text>
</comment>
<dbReference type="SUPFAM" id="SSF51905">
    <property type="entry name" value="FAD/NAD(P)-binding domain"/>
    <property type="match status" value="1"/>
</dbReference>
<organism evidence="8 9">
    <name type="scientific">Eruca vesicaria subsp. sativa</name>
    <name type="common">Garden rocket</name>
    <name type="synonym">Eruca sativa</name>
    <dbReference type="NCBI Taxonomy" id="29727"/>
    <lineage>
        <taxon>Eukaryota</taxon>
        <taxon>Viridiplantae</taxon>
        <taxon>Streptophyta</taxon>
        <taxon>Embryophyta</taxon>
        <taxon>Tracheophyta</taxon>
        <taxon>Spermatophyta</taxon>
        <taxon>Magnoliopsida</taxon>
        <taxon>eudicotyledons</taxon>
        <taxon>Gunneridae</taxon>
        <taxon>Pentapetalae</taxon>
        <taxon>rosids</taxon>
        <taxon>malvids</taxon>
        <taxon>Brassicales</taxon>
        <taxon>Brassicaceae</taxon>
        <taxon>Brassiceae</taxon>
        <taxon>Eruca</taxon>
    </lineage>
</organism>
<dbReference type="InterPro" id="IPR036188">
    <property type="entry name" value="FAD/NAD-bd_sf"/>
</dbReference>
<evidence type="ECO:0000256" key="3">
    <source>
        <dbReference type="ARBA" id="ARBA00022630"/>
    </source>
</evidence>
<dbReference type="Pfam" id="PF01494">
    <property type="entry name" value="FAD_binding_3"/>
    <property type="match status" value="1"/>
</dbReference>
<feature type="domain" description="FAD-binding" evidence="7">
    <location>
        <begin position="3"/>
        <end position="80"/>
    </location>
</feature>
<evidence type="ECO:0000256" key="2">
    <source>
        <dbReference type="ARBA" id="ARBA00005349"/>
    </source>
</evidence>
<evidence type="ECO:0000256" key="6">
    <source>
        <dbReference type="ARBA" id="ARBA00023033"/>
    </source>
</evidence>
<keyword evidence="6" id="KW-0503">Monooxygenase</keyword>
<dbReference type="InterPro" id="IPR018168">
    <property type="entry name" value="Ubi_Hdrlase_CS"/>
</dbReference>
<dbReference type="GO" id="GO:0004497">
    <property type="term" value="F:monooxygenase activity"/>
    <property type="evidence" value="ECO:0007669"/>
    <property type="project" value="UniProtKB-KW"/>
</dbReference>
<dbReference type="GO" id="GO:0006744">
    <property type="term" value="P:ubiquinone biosynthetic process"/>
    <property type="evidence" value="ECO:0007669"/>
    <property type="project" value="UniProtKB-ARBA"/>
</dbReference>
<gene>
    <name evidence="8" type="ORF">ERUC_LOCUS31907</name>
</gene>
<dbReference type="AlphaFoldDB" id="A0ABC8L429"/>
<dbReference type="InterPro" id="IPR002938">
    <property type="entry name" value="FAD-bd"/>
</dbReference>
<evidence type="ECO:0000256" key="1">
    <source>
        <dbReference type="ARBA" id="ARBA00001974"/>
    </source>
</evidence>
<sequence length="120" mass="12885">MMFPLSLRHAKDYVVNRVALVGDSAHTVHPLAGQGVNLGFADACALSRAIAEGIALGTDIDEANLLKRYEAERKPANIAMMAVLDGIQKMYAVKFGPLNALTAAAFHGAHYISPLKKRII</sequence>
<keyword evidence="4" id="KW-0274">FAD</keyword>
<evidence type="ECO:0000256" key="4">
    <source>
        <dbReference type="ARBA" id="ARBA00022827"/>
    </source>
</evidence>
<protein>
    <recommendedName>
        <fullName evidence="7">FAD-binding domain-containing protein</fullName>
    </recommendedName>
</protein>
<dbReference type="PRINTS" id="PR00420">
    <property type="entry name" value="RNGMNOXGNASE"/>
</dbReference>
<dbReference type="PANTHER" id="PTHR43876">
    <property type="entry name" value="UBIQUINONE BIOSYNTHESIS MONOOXYGENASE COQ6, MITOCHONDRIAL"/>
    <property type="match status" value="1"/>
</dbReference>
<dbReference type="Proteomes" id="UP001642260">
    <property type="component" value="Unassembled WGS sequence"/>
</dbReference>
<evidence type="ECO:0000256" key="5">
    <source>
        <dbReference type="ARBA" id="ARBA00023002"/>
    </source>
</evidence>
<keyword evidence="9" id="KW-1185">Reference proteome</keyword>
<dbReference type="InterPro" id="IPR051205">
    <property type="entry name" value="UbiH/COQ6_monooxygenase"/>
</dbReference>
<name>A0ABC8L429_ERUVS</name>
<evidence type="ECO:0000313" key="9">
    <source>
        <dbReference type="Proteomes" id="UP001642260"/>
    </source>
</evidence>
<dbReference type="FunFam" id="3.50.50.60:FF:000021">
    <property type="entry name" value="Ubiquinone biosynthesis monooxygenase COQ6"/>
    <property type="match status" value="1"/>
</dbReference>
<dbReference type="EMBL" id="CAKOAT010445154">
    <property type="protein sequence ID" value="CAH8373728.1"/>
    <property type="molecule type" value="Genomic_DNA"/>
</dbReference>
<reference evidence="8 9" key="1">
    <citation type="submission" date="2022-03" db="EMBL/GenBank/DDBJ databases">
        <authorList>
            <person name="Macdonald S."/>
            <person name="Ahmed S."/>
            <person name="Newling K."/>
        </authorList>
    </citation>
    <scope>NUCLEOTIDE SEQUENCE [LARGE SCALE GENOMIC DNA]</scope>
</reference>
<keyword evidence="5" id="KW-0560">Oxidoreductase</keyword>
<comment type="cofactor">
    <cofactor evidence="1">
        <name>FAD</name>
        <dbReference type="ChEBI" id="CHEBI:57692"/>
    </cofactor>
</comment>
<keyword evidence="3" id="KW-0285">Flavoprotein</keyword>